<gene>
    <name evidence="4" type="ORF">GCM10023346_00330</name>
</gene>
<accession>A0ABP9RWP7</accession>
<dbReference type="Proteomes" id="UP001500200">
    <property type="component" value="Unassembled WGS sequence"/>
</dbReference>
<feature type="transmembrane region" description="Helical" evidence="2">
    <location>
        <begin position="90"/>
        <end position="113"/>
    </location>
</feature>
<organism evidence="4 5">
    <name type="scientific">Arthrobacter gyeryongensis</name>
    <dbReference type="NCBI Taxonomy" id="1650592"/>
    <lineage>
        <taxon>Bacteria</taxon>
        <taxon>Bacillati</taxon>
        <taxon>Actinomycetota</taxon>
        <taxon>Actinomycetes</taxon>
        <taxon>Micrococcales</taxon>
        <taxon>Micrococcaceae</taxon>
        <taxon>Arthrobacter</taxon>
    </lineage>
</organism>
<keyword evidence="2" id="KW-0472">Membrane</keyword>
<evidence type="ECO:0000313" key="5">
    <source>
        <dbReference type="Proteomes" id="UP001500200"/>
    </source>
</evidence>
<comment type="caution">
    <text evidence="4">The sequence shown here is derived from an EMBL/GenBank/DDBJ whole genome shotgun (WGS) entry which is preliminary data.</text>
</comment>
<keyword evidence="5" id="KW-1185">Reference proteome</keyword>
<feature type="region of interest" description="Disordered" evidence="1">
    <location>
        <begin position="1"/>
        <end position="44"/>
    </location>
</feature>
<dbReference type="InterPro" id="IPR018929">
    <property type="entry name" value="DUF2510"/>
</dbReference>
<sequence length="118" mass="12609">MSNPAGWYPDPSNAPQTRYWDGDSWSNDVRPFGPPDAVQAAPEAPRKRRGNGWIIAGCLIAFVGIFLGFIAASTTNVDTYGHTTQGGPTIATFLVIGLGLALVVVGFCIRLFAAVEKR</sequence>
<evidence type="ECO:0000256" key="2">
    <source>
        <dbReference type="SAM" id="Phobius"/>
    </source>
</evidence>
<evidence type="ECO:0000259" key="3">
    <source>
        <dbReference type="Pfam" id="PF10708"/>
    </source>
</evidence>
<keyword evidence="2" id="KW-1133">Transmembrane helix</keyword>
<dbReference type="RefSeq" id="WP_425550450.1">
    <property type="nucleotide sequence ID" value="NZ_BAABKK010000001.1"/>
</dbReference>
<reference evidence="5" key="1">
    <citation type="journal article" date="2019" name="Int. J. Syst. Evol. Microbiol.">
        <title>The Global Catalogue of Microorganisms (GCM) 10K type strain sequencing project: providing services to taxonomists for standard genome sequencing and annotation.</title>
        <authorList>
            <consortium name="The Broad Institute Genomics Platform"/>
            <consortium name="The Broad Institute Genome Sequencing Center for Infectious Disease"/>
            <person name="Wu L."/>
            <person name="Ma J."/>
        </authorList>
    </citation>
    <scope>NUCLEOTIDE SEQUENCE [LARGE SCALE GENOMIC DNA]</scope>
    <source>
        <strain evidence="5">JCM 18514</strain>
    </source>
</reference>
<evidence type="ECO:0000256" key="1">
    <source>
        <dbReference type="SAM" id="MobiDB-lite"/>
    </source>
</evidence>
<name>A0ABP9RWP7_9MICC</name>
<proteinExistence type="predicted"/>
<protein>
    <recommendedName>
        <fullName evidence="3">DUF2510 domain-containing protein</fullName>
    </recommendedName>
</protein>
<dbReference type="Pfam" id="PF10708">
    <property type="entry name" value="DUF2510"/>
    <property type="match status" value="1"/>
</dbReference>
<feature type="domain" description="DUF2510" evidence="3">
    <location>
        <begin position="5"/>
        <end position="37"/>
    </location>
</feature>
<evidence type="ECO:0000313" key="4">
    <source>
        <dbReference type="EMBL" id="GAA5188394.1"/>
    </source>
</evidence>
<feature type="transmembrane region" description="Helical" evidence="2">
    <location>
        <begin position="52"/>
        <end position="70"/>
    </location>
</feature>
<dbReference type="EMBL" id="BAABKK010000001">
    <property type="protein sequence ID" value="GAA5188394.1"/>
    <property type="molecule type" value="Genomic_DNA"/>
</dbReference>
<keyword evidence="2" id="KW-0812">Transmembrane</keyword>